<dbReference type="Pfam" id="PF07366">
    <property type="entry name" value="SnoaL"/>
    <property type="match status" value="1"/>
</dbReference>
<proteinExistence type="predicted"/>
<comment type="caution">
    <text evidence="1">The sequence shown here is derived from an EMBL/GenBank/DDBJ whole genome shotgun (WGS) entry which is preliminary data.</text>
</comment>
<evidence type="ECO:0000313" key="2">
    <source>
        <dbReference type="Proteomes" id="UP000261023"/>
    </source>
</evidence>
<dbReference type="InterPro" id="IPR009959">
    <property type="entry name" value="Cyclase_SnoaL-like"/>
</dbReference>
<dbReference type="Proteomes" id="UP000261023">
    <property type="component" value="Unassembled WGS sequence"/>
</dbReference>
<dbReference type="RefSeq" id="WP_002599947.1">
    <property type="nucleotide sequence ID" value="NZ_QTJW01000032.1"/>
</dbReference>
<protein>
    <submittedName>
        <fullName evidence="1">Uncharacterized protein</fullName>
    </submittedName>
</protein>
<gene>
    <name evidence="1" type="ORF">DWX31_30090</name>
</gene>
<dbReference type="OrthoDB" id="7876517at2"/>
<dbReference type="EMBL" id="QTJW01000032">
    <property type="protein sequence ID" value="RGD66938.1"/>
    <property type="molecule type" value="Genomic_DNA"/>
</dbReference>
<dbReference type="Gene3D" id="3.10.450.50">
    <property type="match status" value="1"/>
</dbReference>
<name>A0A3E3DE47_9FIRM</name>
<dbReference type="InterPro" id="IPR032710">
    <property type="entry name" value="NTF2-like_dom_sf"/>
</dbReference>
<dbReference type="GO" id="GO:0030638">
    <property type="term" value="P:polyketide metabolic process"/>
    <property type="evidence" value="ECO:0007669"/>
    <property type="project" value="InterPro"/>
</dbReference>
<evidence type="ECO:0000313" key="1">
    <source>
        <dbReference type="EMBL" id="RGD66938.1"/>
    </source>
</evidence>
<organism evidence="1 2">
    <name type="scientific">Hungatella hathewayi</name>
    <dbReference type="NCBI Taxonomy" id="154046"/>
    <lineage>
        <taxon>Bacteria</taxon>
        <taxon>Bacillati</taxon>
        <taxon>Bacillota</taxon>
        <taxon>Clostridia</taxon>
        <taxon>Lachnospirales</taxon>
        <taxon>Lachnospiraceae</taxon>
        <taxon>Hungatella</taxon>
    </lineage>
</organism>
<sequence length="137" mass="16074">MSDTGVKEMLRNFYEEFFNGHDETAALKYVREDYRQHNPGVGQGRAAFMEAFARKFREEPEFHLEIVRIIAEDDFAAVYLKNVDGRGQTKCRVVDIYRIQNHMVAEHWDVLQPCKEEQEEGTDEAGICQCDFRSEQF</sequence>
<reference evidence="1 2" key="1">
    <citation type="submission" date="2018-08" db="EMBL/GenBank/DDBJ databases">
        <title>A genome reference for cultivated species of the human gut microbiota.</title>
        <authorList>
            <person name="Zou Y."/>
            <person name="Xue W."/>
            <person name="Luo G."/>
        </authorList>
    </citation>
    <scope>NUCLEOTIDE SEQUENCE [LARGE SCALE GENOMIC DNA]</scope>
    <source>
        <strain evidence="1 2">AF19-13AC</strain>
    </source>
</reference>
<dbReference type="AlphaFoldDB" id="A0A3E3DE47"/>
<dbReference type="SUPFAM" id="SSF54427">
    <property type="entry name" value="NTF2-like"/>
    <property type="match status" value="1"/>
</dbReference>
<accession>A0A3E3DE47</accession>